<organism evidence="2 3">
    <name type="scientific">Roseivivax lentus</name>
    <dbReference type="NCBI Taxonomy" id="633194"/>
    <lineage>
        <taxon>Bacteria</taxon>
        <taxon>Pseudomonadati</taxon>
        <taxon>Pseudomonadota</taxon>
        <taxon>Alphaproteobacteria</taxon>
        <taxon>Rhodobacterales</taxon>
        <taxon>Roseobacteraceae</taxon>
        <taxon>Roseivivax</taxon>
    </lineage>
</organism>
<name>A0A1N7MCQ7_9RHOB</name>
<feature type="chain" id="PRO_5012658960" description="MetA-pathway of phenol degradation" evidence="1">
    <location>
        <begin position="30"/>
        <end position="229"/>
    </location>
</feature>
<evidence type="ECO:0000313" key="3">
    <source>
        <dbReference type="Proteomes" id="UP000186684"/>
    </source>
</evidence>
<reference evidence="3" key="1">
    <citation type="submission" date="2017-01" db="EMBL/GenBank/DDBJ databases">
        <authorList>
            <person name="Varghese N."/>
            <person name="Submissions S."/>
        </authorList>
    </citation>
    <scope>NUCLEOTIDE SEQUENCE [LARGE SCALE GENOMIC DNA]</scope>
    <source>
        <strain evidence="3">DSM 29430</strain>
    </source>
</reference>
<keyword evidence="1" id="KW-0732">Signal</keyword>
<keyword evidence="3" id="KW-1185">Reference proteome</keyword>
<dbReference type="RefSeq" id="WP_076447596.1">
    <property type="nucleotide sequence ID" value="NZ_FTOQ01000004.1"/>
</dbReference>
<sequence>MTRAARPLPSAFLAILGCLAGLWPNPAEAGAWPREVGTGFASTVSYLTWPQSLGYTGARMAENRYDTLYLEYGLTPRWTIGLDLGHSVSGAEKLIVFARRPIVRPEARLQIAVEGGAGQIDGDTVLRPGLSLGYGWNGGWLNGDLLAEHQGDRGATDVKLDLTYGRALGRRKLMLQIQAGQKDGDDPFVRLAPSVVMPVWRDVSLELGVTYGLEGDDSMGLKLGIWTEF</sequence>
<protein>
    <recommendedName>
        <fullName evidence="4">MetA-pathway of phenol degradation</fullName>
    </recommendedName>
</protein>
<dbReference type="EMBL" id="FTOQ01000004">
    <property type="protein sequence ID" value="SIS83925.1"/>
    <property type="molecule type" value="Genomic_DNA"/>
</dbReference>
<evidence type="ECO:0000256" key="1">
    <source>
        <dbReference type="SAM" id="SignalP"/>
    </source>
</evidence>
<proteinExistence type="predicted"/>
<accession>A0A1N7MCQ7</accession>
<dbReference type="STRING" id="633194.SAMN05421759_104201"/>
<dbReference type="Proteomes" id="UP000186684">
    <property type="component" value="Unassembled WGS sequence"/>
</dbReference>
<evidence type="ECO:0008006" key="4">
    <source>
        <dbReference type="Google" id="ProtNLM"/>
    </source>
</evidence>
<dbReference type="AlphaFoldDB" id="A0A1N7MCQ7"/>
<evidence type="ECO:0000313" key="2">
    <source>
        <dbReference type="EMBL" id="SIS83925.1"/>
    </source>
</evidence>
<gene>
    <name evidence="2" type="ORF">SAMN05421759_104201</name>
</gene>
<feature type="signal peptide" evidence="1">
    <location>
        <begin position="1"/>
        <end position="29"/>
    </location>
</feature>
<dbReference type="PROSITE" id="PS51257">
    <property type="entry name" value="PROKAR_LIPOPROTEIN"/>
    <property type="match status" value="1"/>
</dbReference>